<name>L9L6L0_TUPCH</name>
<evidence type="ECO:0000313" key="4">
    <source>
        <dbReference type="Proteomes" id="UP000011518"/>
    </source>
</evidence>
<evidence type="ECO:0000259" key="2">
    <source>
        <dbReference type="Pfam" id="PF03868"/>
    </source>
</evidence>
<feature type="compositionally biased region" description="Basic and acidic residues" evidence="1">
    <location>
        <begin position="1"/>
        <end position="33"/>
    </location>
</feature>
<keyword evidence="3" id="KW-0687">Ribonucleoprotein</keyword>
<reference evidence="4" key="2">
    <citation type="journal article" date="2013" name="Nat. Commun.">
        <title>Genome of the Chinese tree shrew.</title>
        <authorList>
            <person name="Fan Y."/>
            <person name="Huang Z.Y."/>
            <person name="Cao C.C."/>
            <person name="Chen C.S."/>
            <person name="Chen Y.X."/>
            <person name="Fan D.D."/>
            <person name="He J."/>
            <person name="Hou H.L."/>
            <person name="Hu L."/>
            <person name="Hu X.T."/>
            <person name="Jiang X.T."/>
            <person name="Lai R."/>
            <person name="Lang Y.S."/>
            <person name="Liang B."/>
            <person name="Liao S.G."/>
            <person name="Mu D."/>
            <person name="Ma Y.Y."/>
            <person name="Niu Y.Y."/>
            <person name="Sun X.Q."/>
            <person name="Xia J.Q."/>
            <person name="Xiao J."/>
            <person name="Xiong Z.Q."/>
            <person name="Xu L."/>
            <person name="Yang L."/>
            <person name="Zhang Y."/>
            <person name="Zhao W."/>
            <person name="Zhao X.D."/>
            <person name="Zheng Y.T."/>
            <person name="Zhou J.M."/>
            <person name="Zhu Y.B."/>
            <person name="Zhang G.J."/>
            <person name="Wang J."/>
            <person name="Yao Y.G."/>
        </authorList>
    </citation>
    <scope>NUCLEOTIDE SEQUENCE [LARGE SCALE GENOMIC DNA]</scope>
</reference>
<organism evidence="3 4">
    <name type="scientific">Tupaia chinensis</name>
    <name type="common">Chinese tree shrew</name>
    <name type="synonym">Tupaia belangeri chinensis</name>
    <dbReference type="NCBI Taxonomy" id="246437"/>
    <lineage>
        <taxon>Eukaryota</taxon>
        <taxon>Metazoa</taxon>
        <taxon>Chordata</taxon>
        <taxon>Craniata</taxon>
        <taxon>Vertebrata</taxon>
        <taxon>Euteleostomi</taxon>
        <taxon>Mammalia</taxon>
        <taxon>Eutheria</taxon>
        <taxon>Euarchontoglires</taxon>
        <taxon>Scandentia</taxon>
        <taxon>Tupaiidae</taxon>
        <taxon>Tupaia</taxon>
    </lineage>
</organism>
<keyword evidence="4" id="KW-1185">Reference proteome</keyword>
<feature type="compositionally biased region" description="Basic residues" evidence="1">
    <location>
        <begin position="34"/>
        <end position="44"/>
    </location>
</feature>
<dbReference type="GO" id="GO:0005840">
    <property type="term" value="C:ribosome"/>
    <property type="evidence" value="ECO:0007669"/>
    <property type="project" value="UniProtKB-KW"/>
</dbReference>
<evidence type="ECO:0000256" key="1">
    <source>
        <dbReference type="SAM" id="MobiDB-lite"/>
    </source>
</evidence>
<keyword evidence="3" id="KW-0689">Ribosomal protein</keyword>
<accession>L9L6L0</accession>
<dbReference type="STRING" id="246437.L9L6L0"/>
<dbReference type="InParanoid" id="L9L6L0"/>
<dbReference type="GO" id="GO:0003735">
    <property type="term" value="F:structural constituent of ribosome"/>
    <property type="evidence" value="ECO:0007669"/>
    <property type="project" value="InterPro"/>
</dbReference>
<proteinExistence type="predicted"/>
<feature type="region of interest" description="Disordered" evidence="1">
    <location>
        <begin position="145"/>
        <end position="166"/>
    </location>
</feature>
<dbReference type="Proteomes" id="UP000011518">
    <property type="component" value="Unassembled WGS sequence"/>
</dbReference>
<reference evidence="4" key="1">
    <citation type="submission" date="2012-07" db="EMBL/GenBank/DDBJ databases">
        <title>Genome of the Chinese tree shrew, a rising model animal genetically related to primates.</title>
        <authorList>
            <person name="Zhang G."/>
            <person name="Fan Y."/>
            <person name="Yao Y."/>
            <person name="Huang Z."/>
        </authorList>
    </citation>
    <scope>NUCLEOTIDE SEQUENCE [LARGE SCALE GENOMIC DNA]</scope>
</reference>
<feature type="compositionally biased region" description="Polar residues" evidence="1">
    <location>
        <begin position="156"/>
        <end position="166"/>
    </location>
</feature>
<dbReference type="EMBL" id="KB320486">
    <property type="protein sequence ID" value="ELW70735.1"/>
    <property type="molecule type" value="Genomic_DNA"/>
</dbReference>
<dbReference type="GO" id="GO:0006412">
    <property type="term" value="P:translation"/>
    <property type="evidence" value="ECO:0007669"/>
    <property type="project" value="InterPro"/>
</dbReference>
<feature type="region of interest" description="Disordered" evidence="1">
    <location>
        <begin position="1"/>
        <end position="44"/>
    </location>
</feature>
<feature type="domain" description="Large ribosomal subunit protein uL6 N-terminal" evidence="2">
    <location>
        <begin position="35"/>
        <end position="94"/>
    </location>
</feature>
<dbReference type="Pfam" id="PF03868">
    <property type="entry name" value="Ribosomal_L6e_N"/>
    <property type="match status" value="1"/>
</dbReference>
<gene>
    <name evidence="3" type="ORF">TREES_T100016729</name>
</gene>
<dbReference type="InterPro" id="IPR005568">
    <property type="entry name" value="Ribosomal_uL6_N"/>
</dbReference>
<sequence length="256" mass="28712">MAGEKSAKQDTKKKPEAKKAHAGDKVKKGDPKAKKPKNGKPHCRRNLILVQGICRYSWSAMYSRKAMYKRKYSATKSRIKKKKEEKVFATVTKPVGGDKNGGTWVVKLRRMPSFQSEMLSGSNDEQVVRQSDGGELWNCAFQSTSDSVSLGPKPDQNPSEENSLQLPCSRMPQDTEYRMYLSSTSSANALSHEIHLHILDPENALLQKKLLQRWRESVSDDEILPRLPISTLHIVFPSSACACQVFYKSNILAGDV</sequence>
<dbReference type="AlphaFoldDB" id="L9L6L0"/>
<evidence type="ECO:0000313" key="3">
    <source>
        <dbReference type="EMBL" id="ELW70735.1"/>
    </source>
</evidence>
<protein>
    <submittedName>
        <fullName evidence="3">60S ribosomal protein L6</fullName>
    </submittedName>
</protein>